<dbReference type="STRING" id="1079859.SAMN04515674_103409"/>
<dbReference type="EMBL" id="FOXH01000003">
    <property type="protein sequence ID" value="SFP50809.1"/>
    <property type="molecule type" value="Genomic_DNA"/>
</dbReference>
<feature type="transmembrane region" description="Helical" evidence="7">
    <location>
        <begin position="37"/>
        <end position="65"/>
    </location>
</feature>
<dbReference type="InterPro" id="IPR006694">
    <property type="entry name" value="Fatty_acid_hydroxylase"/>
</dbReference>
<reference evidence="9 10" key="1">
    <citation type="submission" date="2016-10" db="EMBL/GenBank/DDBJ databases">
        <authorList>
            <person name="de Groot N.N."/>
        </authorList>
    </citation>
    <scope>NUCLEOTIDE SEQUENCE [LARGE SCALE GENOMIC DNA]</scope>
    <source>
        <strain evidence="10">E92,LMG 26720,CCM 7988</strain>
    </source>
</reference>
<keyword evidence="2 7" id="KW-0812">Transmembrane</keyword>
<keyword evidence="3 7" id="KW-1133">Transmembrane helix</keyword>
<evidence type="ECO:0000256" key="1">
    <source>
        <dbReference type="ARBA" id="ARBA00004127"/>
    </source>
</evidence>
<dbReference type="GO" id="GO:0005506">
    <property type="term" value="F:iron ion binding"/>
    <property type="evidence" value="ECO:0007669"/>
    <property type="project" value="InterPro"/>
</dbReference>
<proteinExistence type="predicted"/>
<dbReference type="GO" id="GO:0050479">
    <property type="term" value="F:glyceryl-ether monooxygenase activity"/>
    <property type="evidence" value="ECO:0007669"/>
    <property type="project" value="TreeGrafter"/>
</dbReference>
<keyword evidence="4" id="KW-0560">Oxidoreductase</keyword>
<dbReference type="InterPro" id="IPR051689">
    <property type="entry name" value="Sterol_desaturase/TMEM195"/>
</dbReference>
<evidence type="ECO:0000313" key="9">
    <source>
        <dbReference type="EMBL" id="SFP50809.1"/>
    </source>
</evidence>
<evidence type="ECO:0000256" key="5">
    <source>
        <dbReference type="ARBA" id="ARBA00023098"/>
    </source>
</evidence>
<feature type="domain" description="Fatty acid hydroxylase" evidence="8">
    <location>
        <begin position="82"/>
        <end position="217"/>
    </location>
</feature>
<feature type="transmembrane region" description="Helical" evidence="7">
    <location>
        <begin position="6"/>
        <end position="25"/>
    </location>
</feature>
<comment type="subcellular location">
    <subcellularLocation>
        <location evidence="1">Endomembrane system</location>
        <topology evidence="1">Multi-pass membrane protein</topology>
    </subcellularLocation>
</comment>
<dbReference type="Pfam" id="PF04116">
    <property type="entry name" value="FA_hydroxylase"/>
    <property type="match status" value="1"/>
</dbReference>
<evidence type="ECO:0000256" key="2">
    <source>
        <dbReference type="ARBA" id="ARBA00022692"/>
    </source>
</evidence>
<dbReference type="PANTHER" id="PTHR21624:SF1">
    <property type="entry name" value="ALKYLGLYCEROL MONOOXYGENASE"/>
    <property type="match status" value="1"/>
</dbReference>
<feature type="transmembrane region" description="Helical" evidence="7">
    <location>
        <begin position="77"/>
        <end position="96"/>
    </location>
</feature>
<dbReference type="PANTHER" id="PTHR21624">
    <property type="entry name" value="STEROL DESATURASE-RELATED PROTEIN"/>
    <property type="match status" value="1"/>
</dbReference>
<dbReference type="OrthoDB" id="9770329at2"/>
<accession>A0A1I5QX15</accession>
<keyword evidence="5" id="KW-0443">Lipid metabolism</keyword>
<keyword evidence="10" id="KW-1185">Reference proteome</keyword>
<evidence type="ECO:0000256" key="7">
    <source>
        <dbReference type="SAM" id="Phobius"/>
    </source>
</evidence>
<dbReference type="Proteomes" id="UP000199306">
    <property type="component" value="Unassembled WGS sequence"/>
</dbReference>
<protein>
    <submittedName>
        <fullName evidence="9">Sterol desaturase/sphingolipid hydroxylase, fatty acid hydroxylase superfamily</fullName>
    </submittedName>
</protein>
<keyword evidence="6 7" id="KW-0472">Membrane</keyword>
<gene>
    <name evidence="9" type="ORF">SAMN04515674_103409</name>
</gene>
<evidence type="ECO:0000256" key="4">
    <source>
        <dbReference type="ARBA" id="ARBA00023002"/>
    </source>
</evidence>
<dbReference type="GO" id="GO:0016020">
    <property type="term" value="C:membrane"/>
    <property type="evidence" value="ECO:0007669"/>
    <property type="project" value="GOC"/>
</dbReference>
<evidence type="ECO:0000313" key="10">
    <source>
        <dbReference type="Proteomes" id="UP000199306"/>
    </source>
</evidence>
<evidence type="ECO:0000256" key="6">
    <source>
        <dbReference type="ARBA" id="ARBA00023136"/>
    </source>
</evidence>
<dbReference type="AlphaFoldDB" id="A0A1I5QX15"/>
<dbReference type="GO" id="GO:0006643">
    <property type="term" value="P:membrane lipid metabolic process"/>
    <property type="evidence" value="ECO:0007669"/>
    <property type="project" value="TreeGrafter"/>
</dbReference>
<sequence length="295" mass="34726">MGPSLILYAVPFFLITVILEAVLVTREQKDFIDKTDSFTSIALGIGNLLTGLITKGFIWGVYVLLYEKFRIFTLDMSVWWVWVLAFFADDFSYYWFHREAHLIRYFWASHKVHHSSQKYNLATALRQTWTGNLTGSYIFYLWMPLVGFHPIIIVTMQQVSLLYQYWIHTETINKMWKPFEFLFNTPSHHRVHHGSDVKYLDCNYAGILIIWDRMFGTFVKEQERPRYGLTNNLNTHNPVKIAFSEWVDIIRDLGKAGSLKNAFMYIFAPPGWSPDGSTKTAKEMQKELDFMEKNR</sequence>
<dbReference type="GO" id="GO:0012505">
    <property type="term" value="C:endomembrane system"/>
    <property type="evidence" value="ECO:0007669"/>
    <property type="project" value="UniProtKB-SubCell"/>
</dbReference>
<name>A0A1I5QX15_9BACT</name>
<organism evidence="9 10">
    <name type="scientific">Pseudarcicella hirudinis</name>
    <dbReference type="NCBI Taxonomy" id="1079859"/>
    <lineage>
        <taxon>Bacteria</taxon>
        <taxon>Pseudomonadati</taxon>
        <taxon>Bacteroidota</taxon>
        <taxon>Cytophagia</taxon>
        <taxon>Cytophagales</taxon>
        <taxon>Flectobacillaceae</taxon>
        <taxon>Pseudarcicella</taxon>
    </lineage>
</organism>
<dbReference type="RefSeq" id="WP_092014797.1">
    <property type="nucleotide sequence ID" value="NZ_FOXH01000003.1"/>
</dbReference>
<evidence type="ECO:0000256" key="3">
    <source>
        <dbReference type="ARBA" id="ARBA00022989"/>
    </source>
</evidence>
<evidence type="ECO:0000259" key="8">
    <source>
        <dbReference type="Pfam" id="PF04116"/>
    </source>
</evidence>
<dbReference type="GO" id="GO:0008610">
    <property type="term" value="P:lipid biosynthetic process"/>
    <property type="evidence" value="ECO:0007669"/>
    <property type="project" value="InterPro"/>
</dbReference>